<feature type="binding site" evidence="12">
    <location>
        <position position="169"/>
    </location>
    <ligand>
        <name>Mg(2+)</name>
        <dbReference type="ChEBI" id="CHEBI:18420"/>
    </ligand>
</feature>
<feature type="active site" description="Nucleophile" evidence="10">
    <location>
        <position position="9"/>
    </location>
</feature>
<dbReference type="GO" id="GO:0008801">
    <property type="term" value="F:beta-phosphoglucomutase activity"/>
    <property type="evidence" value="ECO:0007669"/>
    <property type="project" value="UniProtKB-EC"/>
</dbReference>
<dbReference type="KEGG" id="gso:PH603_05790"/>
<feature type="binding site" evidence="11">
    <location>
        <position position="145"/>
    </location>
    <ligand>
        <name>substrate</name>
    </ligand>
</feature>
<comment type="catalytic activity">
    <reaction evidence="7">
        <text>beta-D-glucose 1-phosphate = beta-D-glucose 6-phosphate</text>
        <dbReference type="Rhea" id="RHEA:20113"/>
        <dbReference type="ChEBI" id="CHEBI:57684"/>
        <dbReference type="ChEBI" id="CHEBI:58247"/>
        <dbReference type="EC" id="5.4.2.6"/>
    </reaction>
</comment>
<dbReference type="SFLD" id="SFLDS00003">
    <property type="entry name" value="Haloacid_Dehalogenase"/>
    <property type="match status" value="1"/>
</dbReference>
<dbReference type="NCBIfam" id="TIGR02009">
    <property type="entry name" value="PGMB-YQAB-SF"/>
    <property type="match status" value="1"/>
</dbReference>
<feature type="binding site" evidence="12">
    <location>
        <position position="11"/>
    </location>
    <ligand>
        <name>Mg(2+)</name>
        <dbReference type="ChEBI" id="CHEBI:18420"/>
    </ligand>
</feature>
<proteinExistence type="inferred from homology"/>
<feature type="binding site" evidence="12">
    <location>
        <position position="9"/>
    </location>
    <ligand>
        <name>Mg(2+)</name>
        <dbReference type="ChEBI" id="CHEBI:18420"/>
    </ligand>
</feature>
<dbReference type="InterPro" id="IPR010972">
    <property type="entry name" value="Beta-PGM"/>
</dbReference>
<evidence type="ECO:0000256" key="4">
    <source>
        <dbReference type="ARBA" id="ARBA00022842"/>
    </source>
</evidence>
<evidence type="ECO:0000256" key="13">
    <source>
        <dbReference type="PIRSR" id="PIRSR610972-4"/>
    </source>
</evidence>
<dbReference type="PANTHER" id="PTHR46193:SF18">
    <property type="entry name" value="HEXITOL PHOSPHATASE B"/>
    <property type="match status" value="1"/>
</dbReference>
<evidence type="ECO:0000256" key="7">
    <source>
        <dbReference type="ARBA" id="ARBA00044926"/>
    </source>
</evidence>
<dbReference type="Pfam" id="PF00702">
    <property type="entry name" value="Hydrolase"/>
    <property type="match status" value="1"/>
</dbReference>
<dbReference type="Gene3D" id="1.10.150.240">
    <property type="entry name" value="Putative phosphatase, domain 2"/>
    <property type="match status" value="1"/>
</dbReference>
<dbReference type="NCBIfam" id="TIGR01990">
    <property type="entry name" value="bPGM"/>
    <property type="match status" value="1"/>
</dbReference>
<dbReference type="InterPro" id="IPR051600">
    <property type="entry name" value="Beta-PGM-like"/>
</dbReference>
<dbReference type="EC" id="5.4.2.6" evidence="8"/>
<feature type="binding site" evidence="11">
    <location>
        <position position="76"/>
    </location>
    <ligand>
        <name>substrate</name>
    </ligand>
</feature>
<feature type="binding site" evidence="11">
    <location>
        <begin position="114"/>
        <end position="118"/>
    </location>
    <ligand>
        <name>substrate</name>
    </ligand>
</feature>
<dbReference type="GO" id="GO:0000287">
    <property type="term" value="F:magnesium ion binding"/>
    <property type="evidence" value="ECO:0007669"/>
    <property type="project" value="InterPro"/>
</dbReference>
<evidence type="ECO:0000313" key="15">
    <source>
        <dbReference type="Proteomes" id="UP001217500"/>
    </source>
</evidence>
<evidence type="ECO:0000256" key="8">
    <source>
        <dbReference type="ARBA" id="ARBA00044968"/>
    </source>
</evidence>
<dbReference type="RefSeq" id="WP_289505053.1">
    <property type="nucleotide sequence ID" value="NZ_CP116805.1"/>
</dbReference>
<keyword evidence="15" id="KW-1185">Reference proteome</keyword>
<dbReference type="GO" id="GO:0005975">
    <property type="term" value="P:carbohydrate metabolic process"/>
    <property type="evidence" value="ECO:0007669"/>
    <property type="project" value="InterPro"/>
</dbReference>
<gene>
    <name evidence="14" type="primary">pgmB</name>
    <name evidence="14" type="ORF">PH603_05790</name>
</gene>
<feature type="binding site" evidence="11">
    <location>
        <begin position="9"/>
        <end position="11"/>
    </location>
    <ligand>
        <name>substrate</name>
    </ligand>
</feature>
<keyword evidence="3 12" id="KW-0479">Metal-binding</keyword>
<organism evidence="14 15">
    <name type="scientific">Gimibacter soli</name>
    <dbReference type="NCBI Taxonomy" id="3024400"/>
    <lineage>
        <taxon>Bacteria</taxon>
        <taxon>Pseudomonadati</taxon>
        <taxon>Pseudomonadota</taxon>
        <taxon>Alphaproteobacteria</taxon>
        <taxon>Kordiimonadales</taxon>
        <taxon>Temperatibacteraceae</taxon>
        <taxon>Gimibacter</taxon>
    </lineage>
</organism>
<reference evidence="14" key="1">
    <citation type="submission" date="2023-01" db="EMBL/GenBank/DDBJ databases">
        <title>The genome sequence of Kordiimonadaceae bacterium 6D33.</title>
        <authorList>
            <person name="Liu Y."/>
        </authorList>
    </citation>
    <scope>NUCLEOTIDE SEQUENCE</scope>
    <source>
        <strain evidence="14">6D33</strain>
    </source>
</reference>
<dbReference type="SUPFAM" id="SSF56784">
    <property type="entry name" value="HAD-like"/>
    <property type="match status" value="1"/>
</dbReference>
<feature type="site" description="Important for catalytic activity and assists the phosphoryl transfer reaction to Asp8 by balancing charge and orienting the reacting groups" evidence="13">
    <location>
        <position position="145"/>
    </location>
</feature>
<keyword evidence="4 12" id="KW-0460">Magnesium</keyword>
<evidence type="ECO:0000313" key="14">
    <source>
        <dbReference type="EMBL" id="WCL55267.1"/>
    </source>
</evidence>
<name>A0AAE9XS22_9PROT</name>
<accession>A0AAE9XS22</accession>
<evidence type="ECO:0000256" key="2">
    <source>
        <dbReference type="ARBA" id="ARBA00022553"/>
    </source>
</evidence>
<comment type="cofactor">
    <cofactor evidence="12">
        <name>Mg(2+)</name>
        <dbReference type="ChEBI" id="CHEBI:18420"/>
    </cofactor>
    <text evidence="12">Binds 2 magnesium ions per subunit.</text>
</comment>
<evidence type="ECO:0000256" key="9">
    <source>
        <dbReference type="ARBA" id="ARBA00044991"/>
    </source>
</evidence>
<evidence type="ECO:0000256" key="5">
    <source>
        <dbReference type="ARBA" id="ARBA00023235"/>
    </source>
</evidence>
<dbReference type="Gene3D" id="3.40.50.1000">
    <property type="entry name" value="HAD superfamily/HAD-like"/>
    <property type="match status" value="1"/>
</dbReference>
<sequence>MTYRACIFDLDGVITDTAHYHFLAWKALADGLGIPFNEDDNHHLKGVGRMESLDFILARSDRTFDAATRGRLATEKNDHYKTLIKGISPADLLPGILEAFDWLDARGIRIGLASASKNAPEVITGLGIAGRFHYVADAGAIPRGKPAPDIFLDVANAFGFAPEDAIGVEDAAAGVTAIKAAGMRAIGIGDASILKEADLVLPDTSALAANGLAVLAAQA</sequence>
<feature type="binding site" evidence="11">
    <location>
        <position position="25"/>
    </location>
    <ligand>
        <name>substrate</name>
    </ligand>
</feature>
<dbReference type="InterPro" id="IPR010976">
    <property type="entry name" value="B-phosphoglucomutase_hydrolase"/>
</dbReference>
<evidence type="ECO:0000256" key="10">
    <source>
        <dbReference type="PIRSR" id="PIRSR610972-1"/>
    </source>
</evidence>
<dbReference type="SFLD" id="SFLDG01135">
    <property type="entry name" value="C1.5.6:_HAD__Beta-PGM__Phospha"/>
    <property type="match status" value="1"/>
</dbReference>
<dbReference type="NCBIfam" id="TIGR01509">
    <property type="entry name" value="HAD-SF-IA-v3"/>
    <property type="match status" value="1"/>
</dbReference>
<evidence type="ECO:0000256" key="11">
    <source>
        <dbReference type="PIRSR" id="PIRSR610972-2"/>
    </source>
</evidence>
<comment type="similarity">
    <text evidence="1">Belongs to the HAD-like hydrolase superfamily. CbbY/CbbZ/Gph/YieH family.</text>
</comment>
<dbReference type="AlphaFoldDB" id="A0AAE9XS22"/>
<keyword evidence="6" id="KW-0119">Carbohydrate metabolism</keyword>
<dbReference type="InterPro" id="IPR023198">
    <property type="entry name" value="PGP-like_dom2"/>
</dbReference>
<protein>
    <recommendedName>
        <fullName evidence="9">Beta-phosphoglucomutase</fullName>
        <ecNumber evidence="8">5.4.2.6</ecNumber>
    </recommendedName>
</protein>
<dbReference type="PANTHER" id="PTHR46193">
    <property type="entry name" value="6-PHOSPHOGLUCONATE PHOSPHATASE"/>
    <property type="match status" value="1"/>
</dbReference>
<feature type="binding site" evidence="11">
    <location>
        <position position="52"/>
    </location>
    <ligand>
        <name>substrate</name>
    </ligand>
</feature>
<feature type="binding site" evidence="12">
    <location>
        <position position="170"/>
    </location>
    <ligand>
        <name>Mg(2+)</name>
        <dbReference type="ChEBI" id="CHEBI:18420"/>
    </ligand>
</feature>
<dbReference type="InterPro" id="IPR023214">
    <property type="entry name" value="HAD_sf"/>
</dbReference>
<feature type="binding site" evidence="11">
    <location>
        <begin position="44"/>
        <end position="49"/>
    </location>
    <ligand>
        <name>substrate</name>
    </ligand>
</feature>
<dbReference type="CDD" id="cd02598">
    <property type="entry name" value="HAD_BPGM"/>
    <property type="match status" value="1"/>
</dbReference>
<evidence type="ECO:0000256" key="1">
    <source>
        <dbReference type="ARBA" id="ARBA00006171"/>
    </source>
</evidence>
<dbReference type="InterPro" id="IPR006439">
    <property type="entry name" value="HAD-SF_hydro_IA"/>
</dbReference>
<evidence type="ECO:0000256" key="12">
    <source>
        <dbReference type="PIRSR" id="PIRSR610972-3"/>
    </source>
</evidence>
<keyword evidence="5 14" id="KW-0413">Isomerase</keyword>
<feature type="site" description="Important for catalytic activity and assists the phosphoryl transfer reaction to Asp8 by balancing charge and orienting the reacting groups" evidence="13">
    <location>
        <position position="114"/>
    </location>
</feature>
<feature type="active site" description="Proton donor/acceptor" evidence="10">
    <location>
        <position position="11"/>
    </location>
</feature>
<dbReference type="SFLD" id="SFLDG01129">
    <property type="entry name" value="C1.5:_HAD__Beta-PGM__Phosphata"/>
    <property type="match status" value="1"/>
</dbReference>
<dbReference type="InterPro" id="IPR036412">
    <property type="entry name" value="HAD-like_sf"/>
</dbReference>
<evidence type="ECO:0000256" key="6">
    <source>
        <dbReference type="ARBA" id="ARBA00023277"/>
    </source>
</evidence>
<evidence type="ECO:0000256" key="3">
    <source>
        <dbReference type="ARBA" id="ARBA00022723"/>
    </source>
</evidence>
<keyword evidence="2" id="KW-0597">Phosphoprotein</keyword>
<dbReference type="EMBL" id="CP116805">
    <property type="protein sequence ID" value="WCL55267.1"/>
    <property type="molecule type" value="Genomic_DNA"/>
</dbReference>
<dbReference type="Proteomes" id="UP001217500">
    <property type="component" value="Chromosome"/>
</dbReference>